<feature type="signal peptide" evidence="1">
    <location>
        <begin position="1"/>
        <end position="22"/>
    </location>
</feature>
<gene>
    <name evidence="2" type="ORF">H2201_008792</name>
</gene>
<feature type="chain" id="PRO_5046303751" evidence="1">
    <location>
        <begin position="23"/>
        <end position="101"/>
    </location>
</feature>
<keyword evidence="1" id="KW-0732">Signal</keyword>
<name>A0ABQ9NFW3_9PEZI</name>
<organism evidence="2 3">
    <name type="scientific">Coniosporium apollinis</name>
    <dbReference type="NCBI Taxonomy" id="61459"/>
    <lineage>
        <taxon>Eukaryota</taxon>
        <taxon>Fungi</taxon>
        <taxon>Dikarya</taxon>
        <taxon>Ascomycota</taxon>
        <taxon>Pezizomycotina</taxon>
        <taxon>Dothideomycetes</taxon>
        <taxon>Dothideomycetes incertae sedis</taxon>
        <taxon>Coniosporium</taxon>
    </lineage>
</organism>
<accession>A0ABQ9NFW3</accession>
<dbReference type="Proteomes" id="UP001172684">
    <property type="component" value="Unassembled WGS sequence"/>
</dbReference>
<evidence type="ECO:0000313" key="2">
    <source>
        <dbReference type="EMBL" id="KAJ9655507.1"/>
    </source>
</evidence>
<dbReference type="EMBL" id="JAPDRL010000166">
    <property type="protein sequence ID" value="KAJ9655507.1"/>
    <property type="molecule type" value="Genomic_DNA"/>
</dbReference>
<evidence type="ECO:0000313" key="3">
    <source>
        <dbReference type="Proteomes" id="UP001172684"/>
    </source>
</evidence>
<comment type="caution">
    <text evidence="2">The sequence shown here is derived from an EMBL/GenBank/DDBJ whole genome shotgun (WGS) entry which is preliminary data.</text>
</comment>
<keyword evidence="3" id="KW-1185">Reference proteome</keyword>
<proteinExistence type="predicted"/>
<sequence length="101" mass="10947">MLLYAALYNILLALVLAPLLRAQNITIPVSEWGPEDEIGAANRLAPQKVLEASKLITTGKAYRLGIPIDSSTPAFAHRTIAITAVWSIINSIKHEASKLID</sequence>
<protein>
    <submittedName>
        <fullName evidence="2">Uncharacterized protein</fullName>
    </submittedName>
</protein>
<reference evidence="2" key="1">
    <citation type="submission" date="2022-10" db="EMBL/GenBank/DDBJ databases">
        <title>Culturing micro-colonial fungi from biological soil crusts in the Mojave desert and describing Neophaeococcomyces mojavensis, and introducing the new genera and species Taxawa tesnikishii.</title>
        <authorList>
            <person name="Kurbessoian T."/>
            <person name="Stajich J.E."/>
        </authorList>
    </citation>
    <scope>NUCLEOTIDE SEQUENCE</scope>
    <source>
        <strain evidence="2">TK_1</strain>
    </source>
</reference>
<evidence type="ECO:0000256" key="1">
    <source>
        <dbReference type="SAM" id="SignalP"/>
    </source>
</evidence>